<dbReference type="EMBL" id="MG373773">
    <property type="protein sequence ID" value="AVH79585.1"/>
    <property type="molecule type" value="Genomic_DNA"/>
</dbReference>
<dbReference type="AlphaFoldDB" id="A0A2P0ZGK7"/>
<name>A0A2P0ZGK7_9NOSO</name>
<organism evidence="2">
    <name type="scientific">Nostoc sp. PCC 9448</name>
    <dbReference type="NCBI Taxonomy" id="2099384"/>
    <lineage>
        <taxon>Bacteria</taxon>
        <taxon>Bacillati</taxon>
        <taxon>Cyanobacteriota</taxon>
        <taxon>Cyanophyceae</taxon>
        <taxon>Nostocales</taxon>
        <taxon>Nostocaceae</taxon>
        <taxon>Nostoc</taxon>
    </lineage>
</organism>
<feature type="transmembrane region" description="Helical" evidence="1">
    <location>
        <begin position="53"/>
        <end position="76"/>
    </location>
</feature>
<keyword evidence="1" id="KW-0812">Transmembrane</keyword>
<sequence length="79" mass="8049">MDELLTNMMTGDLTLVTGLLWLVIATVISMIGGAIGGIILAGKHIGYSFSATLGALFAPTGVIPAMIVGLALLSVISNF</sequence>
<protein>
    <submittedName>
        <fullName evidence="2">Uncharacterized protein</fullName>
    </submittedName>
</protein>
<keyword evidence="1" id="KW-0472">Membrane</keyword>
<keyword evidence="1" id="KW-1133">Transmembrane helix</keyword>
<evidence type="ECO:0000313" key="2">
    <source>
        <dbReference type="EMBL" id="AVH79585.1"/>
    </source>
</evidence>
<proteinExistence type="predicted"/>
<reference evidence="2" key="1">
    <citation type="journal article" date="2018" name="Science">
        <title>Natural noncanonical protein splicing yields products with diverse ?-amino acid residues.</title>
        <authorList>
            <person name="Morinaka B.I."/>
            <person name="Lakis E."/>
            <person name="Verest M."/>
            <person name="Helf M.J."/>
            <person name="Scalvenzi T."/>
            <person name="Vagstad A.L."/>
            <person name="Sims J."/>
            <person name="Sunagawa S."/>
            <person name="Gugger M."/>
            <person name="Piel J."/>
        </authorList>
    </citation>
    <scope>NUCLEOTIDE SEQUENCE</scope>
    <source>
        <strain evidence="2">PCC 9448</strain>
    </source>
</reference>
<feature type="transmembrane region" description="Helical" evidence="1">
    <location>
        <begin position="20"/>
        <end position="41"/>
    </location>
</feature>
<evidence type="ECO:0000256" key="1">
    <source>
        <dbReference type="SAM" id="Phobius"/>
    </source>
</evidence>
<accession>A0A2P0ZGK7</accession>